<accession>A0A1S8AB84</accession>
<name>A0A1S8AB84_ROSNE</name>
<feature type="region of interest" description="Disordered" evidence="1">
    <location>
        <begin position="163"/>
        <end position="240"/>
    </location>
</feature>
<dbReference type="EMBL" id="DF977564">
    <property type="protein sequence ID" value="GAW27376.1"/>
    <property type="molecule type" value="Genomic_DNA"/>
</dbReference>
<reference evidence="2" key="1">
    <citation type="submission" date="2016-03" db="EMBL/GenBank/DDBJ databases">
        <title>Draft genome sequence of Rosellinia necatrix.</title>
        <authorList>
            <person name="Kanematsu S."/>
        </authorList>
    </citation>
    <scope>NUCLEOTIDE SEQUENCE [LARGE SCALE GENOMIC DNA]</scope>
    <source>
        <strain evidence="2">W97</strain>
    </source>
</reference>
<dbReference type="AlphaFoldDB" id="A0A1S8AB84"/>
<keyword evidence="3" id="KW-1185">Reference proteome</keyword>
<feature type="compositionally biased region" description="Polar residues" evidence="1">
    <location>
        <begin position="115"/>
        <end position="124"/>
    </location>
</feature>
<feature type="compositionally biased region" description="Polar residues" evidence="1">
    <location>
        <begin position="169"/>
        <end position="234"/>
    </location>
</feature>
<feature type="compositionally biased region" description="Gly residues" evidence="1">
    <location>
        <begin position="88"/>
        <end position="99"/>
    </location>
</feature>
<dbReference type="OrthoDB" id="4779397at2759"/>
<protein>
    <submittedName>
        <fullName evidence="2">Uncharacterized protein</fullName>
    </submittedName>
</protein>
<proteinExistence type="predicted"/>
<evidence type="ECO:0000313" key="3">
    <source>
        <dbReference type="Proteomes" id="UP000054516"/>
    </source>
</evidence>
<evidence type="ECO:0000256" key="1">
    <source>
        <dbReference type="SAM" id="MobiDB-lite"/>
    </source>
</evidence>
<sequence length="271" mass="28561">MNPNGTQGGQPPPGVAPSLNPQAAEFSSTRESGRGIAQGQLGGGQPQRSLWEQGPFQGIPTAPRRGVPPGFSPAVPNATSFGAPPGLSGNGRGSYGTGWGQNFTHAGAPRPPVPRQSQPYSPTMTGMYAPNYSPVYPPEQTYHSAYPMGHYFGITPFSGGLPGMAPPTASHSIQPNVQTPPQASYASIAGSTPQHSTPLTRVSAESHSRTVSGSSQAVSNAHSPSVMSPHNSTPARAVRESRVDVFRRDFEQARGFEDDHIYFPKSHPKKK</sequence>
<organism evidence="2">
    <name type="scientific">Rosellinia necatrix</name>
    <name type="common">White root-rot fungus</name>
    <dbReference type="NCBI Taxonomy" id="77044"/>
    <lineage>
        <taxon>Eukaryota</taxon>
        <taxon>Fungi</taxon>
        <taxon>Dikarya</taxon>
        <taxon>Ascomycota</taxon>
        <taxon>Pezizomycotina</taxon>
        <taxon>Sordariomycetes</taxon>
        <taxon>Xylariomycetidae</taxon>
        <taxon>Xylariales</taxon>
        <taxon>Xylariaceae</taxon>
        <taxon>Rosellinia</taxon>
    </lineage>
</organism>
<evidence type="ECO:0000313" key="2">
    <source>
        <dbReference type="EMBL" id="GAW27376.1"/>
    </source>
</evidence>
<gene>
    <name evidence="2" type="ORF">SAMD00023353_11900150</name>
</gene>
<feature type="region of interest" description="Disordered" evidence="1">
    <location>
        <begin position="1"/>
        <end position="125"/>
    </location>
</feature>
<feature type="compositionally biased region" description="Polar residues" evidence="1">
    <location>
        <begin position="19"/>
        <end position="30"/>
    </location>
</feature>
<dbReference type="Proteomes" id="UP000054516">
    <property type="component" value="Unassembled WGS sequence"/>
</dbReference>